<protein>
    <submittedName>
        <fullName evidence="1">Uncharacterized protein</fullName>
    </submittedName>
</protein>
<dbReference type="EMBL" id="JAPQKT010000009">
    <property type="protein sequence ID" value="KAJ5221609.1"/>
    <property type="molecule type" value="Genomic_DNA"/>
</dbReference>
<evidence type="ECO:0000313" key="2">
    <source>
        <dbReference type="Proteomes" id="UP001147733"/>
    </source>
</evidence>
<organism evidence="1 2">
    <name type="scientific">Penicillium citrinum</name>
    <dbReference type="NCBI Taxonomy" id="5077"/>
    <lineage>
        <taxon>Eukaryota</taxon>
        <taxon>Fungi</taxon>
        <taxon>Dikarya</taxon>
        <taxon>Ascomycota</taxon>
        <taxon>Pezizomycotina</taxon>
        <taxon>Eurotiomycetes</taxon>
        <taxon>Eurotiomycetidae</taxon>
        <taxon>Eurotiales</taxon>
        <taxon>Aspergillaceae</taxon>
        <taxon>Penicillium</taxon>
    </lineage>
</organism>
<reference evidence="1" key="2">
    <citation type="journal article" date="2023" name="IMA Fungus">
        <title>Comparative genomic study of the Penicillium genus elucidates a diverse pangenome and 15 lateral gene transfer events.</title>
        <authorList>
            <person name="Petersen C."/>
            <person name="Sorensen T."/>
            <person name="Nielsen M.R."/>
            <person name="Sondergaard T.E."/>
            <person name="Sorensen J.L."/>
            <person name="Fitzpatrick D.A."/>
            <person name="Frisvad J.C."/>
            <person name="Nielsen K.L."/>
        </authorList>
    </citation>
    <scope>NUCLEOTIDE SEQUENCE</scope>
    <source>
        <strain evidence="1">IBT 23319</strain>
    </source>
</reference>
<evidence type="ECO:0000313" key="1">
    <source>
        <dbReference type="EMBL" id="KAJ5221609.1"/>
    </source>
</evidence>
<dbReference type="Proteomes" id="UP001147733">
    <property type="component" value="Unassembled WGS sequence"/>
</dbReference>
<accession>A0A9W9NKD3</accession>
<reference evidence="1" key="1">
    <citation type="submission" date="2022-11" db="EMBL/GenBank/DDBJ databases">
        <authorList>
            <person name="Petersen C."/>
        </authorList>
    </citation>
    <scope>NUCLEOTIDE SEQUENCE</scope>
    <source>
        <strain evidence="1">IBT 23319</strain>
    </source>
</reference>
<dbReference type="AlphaFoldDB" id="A0A9W9NKD3"/>
<sequence length="104" mass="11781">MADDYAFQCQMVRSGQDLFGAGQLPPELRHRSGRNPENAMTLSRLANFHSQPIWMICEIESLEDAISPTLNAVLLFQSSKHRQRGGIPLLATRELIQQVLDYQI</sequence>
<keyword evidence="2" id="KW-1185">Reference proteome</keyword>
<dbReference type="GeneID" id="81388568"/>
<dbReference type="RefSeq" id="XP_056496532.1">
    <property type="nucleotide sequence ID" value="XM_056649401.1"/>
</dbReference>
<proteinExistence type="predicted"/>
<comment type="caution">
    <text evidence="1">The sequence shown here is derived from an EMBL/GenBank/DDBJ whole genome shotgun (WGS) entry which is preliminary data.</text>
</comment>
<name>A0A9W9NKD3_PENCI</name>
<gene>
    <name evidence="1" type="ORF">N7469_010496</name>
</gene>